<evidence type="ECO:0000313" key="2">
    <source>
        <dbReference type="Proteomes" id="UP000183987"/>
    </source>
</evidence>
<sequence>MSRRSIYNVQVGYDLIIDARTWRVEGLSDEGFDVKCLQDGTYTCLAPDYVDGIIADGTCSVITPVMAQGRKQLLAFTGGYDRLPQLPPKEQAAIRARLGLIKAMESLEHDGHKLTQRLLDKPEISRLLRRTAIELTGDKKLFLSVDGSGNPFEIAIPKGRTLQKYRSLLTRYNCNPVVLMSRDHMKGPRGDMARKICEAGERFIRAVVNCFLHTSQPKAAVVYRSVAGGFDITEEDVVAGFKLPSLTTVRTRIREMSSVAVAVGRLGQREAANRFKSGTTAIRSVSFGEYVETDQCYLSIFVDETGTRRSEFWKEEDQQKFPNSGIGEPRKGERQVCRYWLSLVIDVATRMLLGWQLSETATGEATMYALRMAMRSKEREKLLFGCQNDPAPAVGFTELRSDNGTAVRNQAVLGGLAGLGAMTRIVRAYAGGDKPYVERLFGTLDIQLLNCLSGYAGSKPNALPGADPMKDASLSRDNLYEIVTKFSSTTIRRAPIAALA</sequence>
<protein>
    <submittedName>
        <fullName evidence="1">Integrase core domain-containing protein</fullName>
    </submittedName>
</protein>
<dbReference type="STRING" id="366533.SAMN05444339_1223"/>
<evidence type="ECO:0000313" key="1">
    <source>
        <dbReference type="EMBL" id="SHF92088.1"/>
    </source>
</evidence>
<dbReference type="Gene3D" id="3.30.420.10">
    <property type="entry name" value="Ribonuclease H-like superfamily/Ribonuclease H"/>
    <property type="match status" value="1"/>
</dbReference>
<organism evidence="1 2">
    <name type="scientific">Loktanella atrilutea</name>
    <dbReference type="NCBI Taxonomy" id="366533"/>
    <lineage>
        <taxon>Bacteria</taxon>
        <taxon>Pseudomonadati</taxon>
        <taxon>Pseudomonadota</taxon>
        <taxon>Alphaproteobacteria</taxon>
        <taxon>Rhodobacterales</taxon>
        <taxon>Roseobacteraceae</taxon>
        <taxon>Loktanella</taxon>
    </lineage>
</organism>
<name>A0A1M5FKQ4_LOKAT</name>
<dbReference type="InterPro" id="IPR036397">
    <property type="entry name" value="RNaseH_sf"/>
</dbReference>
<accession>A0A1M5FKQ4</accession>
<dbReference type="AlphaFoldDB" id="A0A1M5FKQ4"/>
<keyword evidence="2" id="KW-1185">Reference proteome</keyword>
<dbReference type="Proteomes" id="UP000183987">
    <property type="component" value="Unassembled WGS sequence"/>
</dbReference>
<proteinExistence type="predicted"/>
<dbReference type="SUPFAM" id="SSF53098">
    <property type="entry name" value="Ribonuclease H-like"/>
    <property type="match status" value="1"/>
</dbReference>
<dbReference type="EMBL" id="FQUE01000022">
    <property type="protein sequence ID" value="SHF92088.1"/>
    <property type="molecule type" value="Genomic_DNA"/>
</dbReference>
<dbReference type="InterPro" id="IPR012337">
    <property type="entry name" value="RNaseH-like_sf"/>
</dbReference>
<gene>
    <name evidence="1" type="ORF">SAMN05444339_1223</name>
</gene>
<dbReference type="GO" id="GO:0003676">
    <property type="term" value="F:nucleic acid binding"/>
    <property type="evidence" value="ECO:0007669"/>
    <property type="project" value="InterPro"/>
</dbReference>
<reference evidence="2" key="1">
    <citation type="submission" date="2016-11" db="EMBL/GenBank/DDBJ databases">
        <authorList>
            <person name="Varghese N."/>
            <person name="Submissions S."/>
        </authorList>
    </citation>
    <scope>NUCLEOTIDE SEQUENCE [LARGE SCALE GENOMIC DNA]</scope>
    <source>
        <strain evidence="2">DSM 29326</strain>
    </source>
</reference>